<feature type="transmembrane region" description="Helical" evidence="6">
    <location>
        <begin position="514"/>
        <end position="532"/>
    </location>
</feature>
<dbReference type="EMBL" id="BJMM01000019">
    <property type="protein sequence ID" value="GEB51309.1"/>
    <property type="molecule type" value="Genomic_DNA"/>
</dbReference>
<feature type="compositionally biased region" description="Low complexity" evidence="5">
    <location>
        <begin position="323"/>
        <end position="333"/>
    </location>
</feature>
<feature type="transmembrane region" description="Helical" evidence="6">
    <location>
        <begin position="105"/>
        <end position="126"/>
    </location>
</feature>
<comment type="subcellular location">
    <subcellularLocation>
        <location evidence="1">Membrane</location>
        <topology evidence="1">Multi-pass membrane protein</topology>
    </subcellularLocation>
</comment>
<feature type="transmembrane region" description="Helical" evidence="6">
    <location>
        <begin position="60"/>
        <end position="93"/>
    </location>
</feature>
<feature type="transmembrane region" description="Helical" evidence="6">
    <location>
        <begin position="483"/>
        <end position="502"/>
    </location>
</feature>
<feature type="region of interest" description="Disordered" evidence="5">
    <location>
        <begin position="314"/>
        <end position="333"/>
    </location>
</feature>
<gene>
    <name evidence="8" type="ORF">SCA03_38600</name>
</gene>
<feature type="transmembrane region" description="Helical" evidence="6">
    <location>
        <begin position="132"/>
        <end position="150"/>
    </location>
</feature>
<dbReference type="Proteomes" id="UP000319210">
    <property type="component" value="Unassembled WGS sequence"/>
</dbReference>
<reference evidence="8 9" key="1">
    <citation type="submission" date="2019-06" db="EMBL/GenBank/DDBJ databases">
        <title>Whole genome shotgun sequence of Streptomyces cacaoi subsp. cacaoi NBRC 12748.</title>
        <authorList>
            <person name="Hosoyama A."/>
            <person name="Uohara A."/>
            <person name="Ohji S."/>
            <person name="Ichikawa N."/>
        </authorList>
    </citation>
    <scope>NUCLEOTIDE SEQUENCE [LARGE SCALE GENOMIC DNA]</scope>
    <source>
        <strain evidence="8 9">NBRC 12748</strain>
    </source>
</reference>
<feature type="region of interest" description="Disordered" evidence="5">
    <location>
        <begin position="349"/>
        <end position="385"/>
    </location>
</feature>
<evidence type="ECO:0000256" key="6">
    <source>
        <dbReference type="SAM" id="Phobius"/>
    </source>
</evidence>
<dbReference type="GO" id="GO:0016020">
    <property type="term" value="C:membrane"/>
    <property type="evidence" value="ECO:0007669"/>
    <property type="project" value="UniProtKB-SubCell"/>
</dbReference>
<evidence type="ECO:0000256" key="4">
    <source>
        <dbReference type="ARBA" id="ARBA00023136"/>
    </source>
</evidence>
<evidence type="ECO:0000256" key="1">
    <source>
        <dbReference type="ARBA" id="ARBA00004141"/>
    </source>
</evidence>
<evidence type="ECO:0000313" key="8">
    <source>
        <dbReference type="EMBL" id="GEB51309.1"/>
    </source>
</evidence>
<comment type="caution">
    <text evidence="8">The sequence shown here is derived from an EMBL/GenBank/DDBJ whole genome shotgun (WGS) entry which is preliminary data.</text>
</comment>
<organism evidence="8 9">
    <name type="scientific">Streptomyces cacaoi</name>
    <dbReference type="NCBI Taxonomy" id="1898"/>
    <lineage>
        <taxon>Bacteria</taxon>
        <taxon>Bacillati</taxon>
        <taxon>Actinomycetota</taxon>
        <taxon>Actinomycetes</taxon>
        <taxon>Kitasatosporales</taxon>
        <taxon>Streptomycetaceae</taxon>
        <taxon>Streptomyces</taxon>
    </lineage>
</organism>
<sequence>MPRTDRPRTPAGRSSRDAGRTLRARCAALGSALGTLWAIAPPWVRHPFRWQRTPVPWPAVLRGALGAGPLLGVSVATGHGGAGVMAGVGAMLAGVNDRPGTRRTGIAHIGVPAFAGATGVLVGSVFSLLVPSAWWAVPLLFAVGLVSGAVSVTGPVLSAAAMQLLVMMTVSAGMPLPGTPWFKAGCFLGGAAWLLLLRLALRPLRRRGGPLDGERAAVAQVYDALADALEAVGRPGAVGARRRLTAALDRADEALAMRRFLHPRRRSDRHGAVLGERLATAAALCEAAVALLCEGRQLPARLARGPRRLAEAVRTGEPPGALPAPASTTPASSSFDRALLEAARTFARTAPAEPGKPHTVPAEPLEAAGPPGGPQPRRSGRRRGVFGPAGREYGLQVAVCVATGAAVAQPLSTEHWYWIPMTAAFLAKPDLGPLFSRTVNRFAGTVLGVLCFGLLTVVCSGPWWPVAVAVATGALIPVATRHFALQTFVITVLVLSFVFTAGDTQAAGARLTHTAVACGIVLIAGHLTLALAPGARVRHRFAGAVRTTEEYVRCALAARTPAPVPAAGAPVTAGTPPSTGDAQRRALRRAAYRALGEARVLADTAAAEFPSLRGRANELLPALAAAESVVDSATACSVRIANGAAPPAPEQAARLAAELADVAHRLETHGPRRDSGPRLQKSLTALDARLRATSPAGDRPR</sequence>
<feature type="transmembrane region" description="Helical" evidence="6">
    <location>
        <begin position="442"/>
        <end position="463"/>
    </location>
</feature>
<evidence type="ECO:0000259" key="7">
    <source>
        <dbReference type="Pfam" id="PF13515"/>
    </source>
</evidence>
<evidence type="ECO:0000256" key="5">
    <source>
        <dbReference type="SAM" id="MobiDB-lite"/>
    </source>
</evidence>
<keyword evidence="2 6" id="KW-0812">Transmembrane</keyword>
<dbReference type="RefSeq" id="WP_230988807.1">
    <property type="nucleotide sequence ID" value="NZ_BJMM01000019.1"/>
</dbReference>
<keyword evidence="4 6" id="KW-0472">Membrane</keyword>
<name>A0A4Y3R1Z3_STRCI</name>
<accession>A0A4Y3R1Z3</accession>
<keyword evidence="9" id="KW-1185">Reference proteome</keyword>
<feature type="domain" description="Integral membrane bound transporter" evidence="7">
    <location>
        <begin position="405"/>
        <end position="523"/>
    </location>
</feature>
<dbReference type="InterPro" id="IPR049453">
    <property type="entry name" value="Memb_transporter_dom"/>
</dbReference>
<evidence type="ECO:0000256" key="3">
    <source>
        <dbReference type="ARBA" id="ARBA00022989"/>
    </source>
</evidence>
<evidence type="ECO:0000256" key="2">
    <source>
        <dbReference type="ARBA" id="ARBA00022692"/>
    </source>
</evidence>
<keyword evidence="3 6" id="KW-1133">Transmembrane helix</keyword>
<evidence type="ECO:0000313" key="9">
    <source>
        <dbReference type="Proteomes" id="UP000319210"/>
    </source>
</evidence>
<feature type="transmembrane region" description="Helical" evidence="6">
    <location>
        <begin position="181"/>
        <end position="201"/>
    </location>
</feature>
<dbReference type="Pfam" id="PF13515">
    <property type="entry name" value="FUSC_2"/>
    <property type="match status" value="1"/>
</dbReference>
<dbReference type="AlphaFoldDB" id="A0A4Y3R1Z3"/>
<proteinExistence type="predicted"/>
<protein>
    <submittedName>
        <fullName evidence="8">FUSC family protein</fullName>
    </submittedName>
</protein>